<protein>
    <submittedName>
        <fullName evidence="2">Uncharacterized protein</fullName>
    </submittedName>
</protein>
<keyword evidence="3" id="KW-1185">Reference proteome</keyword>
<evidence type="ECO:0000313" key="2">
    <source>
        <dbReference type="EMBL" id="GAQ92917.1"/>
    </source>
</evidence>
<evidence type="ECO:0000256" key="1">
    <source>
        <dbReference type="SAM" id="MobiDB-lite"/>
    </source>
</evidence>
<dbReference type="EMBL" id="DF238150">
    <property type="protein sequence ID" value="GAQ92917.1"/>
    <property type="molecule type" value="Genomic_DNA"/>
</dbReference>
<dbReference type="InterPro" id="IPR041078">
    <property type="entry name" value="Plavaka"/>
</dbReference>
<sequence>MKAAIERAGGRVEPVVPVVEFDDNNVDPPEGPFYDDNADLIIEDDVEGQLPAHEDSDELDSGGGSSGPPFDSAMETVLWMNSAGAGGTKLPNRARNEWLKLMKDDRYRLEECLAKWKSHRDMELTIMKAAVGDGSKIVNLQRAGKDPEPILLSYIPALDLIRRMFADVNNKKGFVLEPQVDNDPTFVGKHIIVPIIVYLDKTTLDGLGRVSAYPMYISLGNFSWEVYNQKSGMQLVALLPSVRGDADWPGPGYKPRSEGLKETCRFFMNWSMSIVFESTRKASYKGFQVTDPNGAQHNAVPFIYVISKDLGEASSISGVRSNSCDSCLVPITEMHLVTRANQGAYDARLEDDMWGVVQQMQRKRDERAPHARIVELNKEHGIHFSEPWFWDWNYSDRFWNNVYSKMAPDDLHTIFGGILGHHFIGILGAVGRALPMGEPAFMSLMDVRLHQVYLKFRPSGLRLPSKKDFFTKPCNTPAYEWKAILQVLPLMVVGICKIRSKDVLAEWAVALCEWVRHTFWTPDGDHDDDSLDKSDALLAVFEAKCKPIAGYQASRWCFRKMHETSKFTDFIRRCGSPRWFSTERGERRHHWVKKWWKEMNGKDISNALHKSWNNTLAIESVEAQRAELTELQRRDVYDSAALAALDANSTGGENRLNKTELFTIFIPNLLVSPDRANDLLVRGWEQRRLLLQWMRSIPLLSELPTALALYFTGEAQMPPAQLRGLDLMGYLDDKLADRIEVVNSCYVVPHVGGRDRLQQARASADFHGSVVLSDLAFASDSPDDPVTHTWYGKAHMFFRAFERKTVWDNALRRRVPTKVPHELVFVRWYNEVGFLDATKCPQLEWARMPGRPEGTPYCQVLSISSIKSVEMMVPKHTFTHNKRLVYRNLYFR</sequence>
<dbReference type="OrthoDB" id="2418900at2759"/>
<gene>
    <name evidence="2" type="ORF">KFL_012010020</name>
</gene>
<organism evidence="2 3">
    <name type="scientific">Klebsormidium nitens</name>
    <name type="common">Green alga</name>
    <name type="synonym">Ulothrix nitens</name>
    <dbReference type="NCBI Taxonomy" id="105231"/>
    <lineage>
        <taxon>Eukaryota</taxon>
        <taxon>Viridiplantae</taxon>
        <taxon>Streptophyta</taxon>
        <taxon>Klebsormidiophyceae</taxon>
        <taxon>Klebsormidiales</taxon>
        <taxon>Klebsormidiaceae</taxon>
        <taxon>Klebsormidium</taxon>
    </lineage>
</organism>
<proteinExistence type="predicted"/>
<feature type="region of interest" description="Disordered" evidence="1">
    <location>
        <begin position="52"/>
        <end position="72"/>
    </location>
</feature>
<evidence type="ECO:0000313" key="3">
    <source>
        <dbReference type="Proteomes" id="UP000054558"/>
    </source>
</evidence>
<name>A0A1Y1IW19_KLENI</name>
<dbReference type="Proteomes" id="UP000054558">
    <property type="component" value="Unassembled WGS sequence"/>
</dbReference>
<dbReference type="Pfam" id="PF18759">
    <property type="entry name" value="Plavaka"/>
    <property type="match status" value="1"/>
</dbReference>
<dbReference type="AlphaFoldDB" id="A0A1Y1IW19"/>
<accession>A0A1Y1IW19</accession>
<reference evidence="2 3" key="1">
    <citation type="journal article" date="2014" name="Nat. Commun.">
        <title>Klebsormidium flaccidum genome reveals primary factors for plant terrestrial adaptation.</title>
        <authorList>
            <person name="Hori K."/>
            <person name="Maruyama F."/>
            <person name="Fujisawa T."/>
            <person name="Togashi T."/>
            <person name="Yamamoto N."/>
            <person name="Seo M."/>
            <person name="Sato S."/>
            <person name="Yamada T."/>
            <person name="Mori H."/>
            <person name="Tajima N."/>
            <person name="Moriyama T."/>
            <person name="Ikeuchi M."/>
            <person name="Watanabe M."/>
            <person name="Wada H."/>
            <person name="Kobayashi K."/>
            <person name="Saito M."/>
            <person name="Masuda T."/>
            <person name="Sasaki-Sekimoto Y."/>
            <person name="Mashiguchi K."/>
            <person name="Awai K."/>
            <person name="Shimojima M."/>
            <person name="Masuda S."/>
            <person name="Iwai M."/>
            <person name="Nobusawa T."/>
            <person name="Narise T."/>
            <person name="Kondo S."/>
            <person name="Saito H."/>
            <person name="Sato R."/>
            <person name="Murakawa M."/>
            <person name="Ihara Y."/>
            <person name="Oshima-Yamada Y."/>
            <person name="Ohtaka K."/>
            <person name="Satoh M."/>
            <person name="Sonobe K."/>
            <person name="Ishii M."/>
            <person name="Ohtani R."/>
            <person name="Kanamori-Sato M."/>
            <person name="Honoki R."/>
            <person name="Miyazaki D."/>
            <person name="Mochizuki H."/>
            <person name="Umetsu J."/>
            <person name="Higashi K."/>
            <person name="Shibata D."/>
            <person name="Kamiya Y."/>
            <person name="Sato N."/>
            <person name="Nakamura Y."/>
            <person name="Tabata S."/>
            <person name="Ida S."/>
            <person name="Kurokawa K."/>
            <person name="Ohta H."/>
        </authorList>
    </citation>
    <scope>NUCLEOTIDE SEQUENCE [LARGE SCALE GENOMIC DNA]</scope>
    <source>
        <strain evidence="2 3">NIES-2285</strain>
    </source>
</reference>